<comment type="caution">
    <text evidence="2">The sequence shown here is derived from an EMBL/GenBank/DDBJ whole genome shotgun (WGS) entry which is preliminary data.</text>
</comment>
<keyword evidence="1" id="KW-0732">Signal</keyword>
<dbReference type="Proteomes" id="UP000246483">
    <property type="component" value="Unassembled WGS sequence"/>
</dbReference>
<gene>
    <name evidence="2" type="ORF">DFR36_108108</name>
</gene>
<sequence>MRLQRALAALACLWCLAAPAQDLRELPGPLRVWPNIPVVRAADLADYEADRKVFGDLHADKADPAKVAAALQAIDALQAHHEQRALAEFGRSLNAQLIGELDRQARRANLAQPRLRFDFSETSPSQLQQPLAQDELKARAARVALAAYITYTRLEGPLVQATATLVRLRSGASQSFTVTAPAPALAEALARELFDYFEGTRFAPPRNPTPGAQWLTAAPGHADRLVSREVALRWCDAQGAQLPTADELATAEAAGFYGGGLALRPGGVYHVQSGLYDTGAAAAGTGALRANHLASVPNGQYYCIRRAPAPMPAAVRVGRPRG</sequence>
<dbReference type="RefSeq" id="WP_019374839.1">
    <property type="nucleotide sequence ID" value="NZ_ALEE01000651.1"/>
</dbReference>
<keyword evidence="3" id="KW-1185">Reference proteome</keyword>
<organism evidence="2 3">
    <name type="scientific">Melaminivora alkalimesophila</name>
    <dbReference type="NCBI Taxonomy" id="1165852"/>
    <lineage>
        <taxon>Bacteria</taxon>
        <taxon>Pseudomonadati</taxon>
        <taxon>Pseudomonadota</taxon>
        <taxon>Betaproteobacteria</taxon>
        <taxon>Burkholderiales</taxon>
        <taxon>Comamonadaceae</taxon>
        <taxon>Melaminivora</taxon>
    </lineage>
</organism>
<feature type="chain" id="PRO_5016400214" evidence="1">
    <location>
        <begin position="21"/>
        <end position="322"/>
    </location>
</feature>
<name>A0A317R9B4_9BURK</name>
<dbReference type="EMBL" id="QGUB01000008">
    <property type="protein sequence ID" value="PWW44431.1"/>
    <property type="molecule type" value="Genomic_DNA"/>
</dbReference>
<accession>A0A317R9B4</accession>
<feature type="signal peptide" evidence="1">
    <location>
        <begin position="1"/>
        <end position="20"/>
    </location>
</feature>
<dbReference type="OrthoDB" id="8894704at2"/>
<dbReference type="AlphaFoldDB" id="A0A317R9B4"/>
<protein>
    <submittedName>
        <fullName evidence="2">Uncharacterized protein</fullName>
    </submittedName>
</protein>
<evidence type="ECO:0000313" key="2">
    <source>
        <dbReference type="EMBL" id="PWW44431.1"/>
    </source>
</evidence>
<evidence type="ECO:0000313" key="3">
    <source>
        <dbReference type="Proteomes" id="UP000246483"/>
    </source>
</evidence>
<proteinExistence type="predicted"/>
<evidence type="ECO:0000256" key="1">
    <source>
        <dbReference type="SAM" id="SignalP"/>
    </source>
</evidence>
<reference evidence="2 3" key="1">
    <citation type="submission" date="2018-05" db="EMBL/GenBank/DDBJ databases">
        <title>Genomic Encyclopedia of Type Strains, Phase IV (KMG-IV): sequencing the most valuable type-strain genomes for metagenomic binning, comparative biology and taxonomic classification.</title>
        <authorList>
            <person name="Goeker M."/>
        </authorList>
    </citation>
    <scope>NUCLEOTIDE SEQUENCE [LARGE SCALE GENOMIC DNA]</scope>
    <source>
        <strain evidence="2 3">DSM 26006</strain>
    </source>
</reference>